<organism evidence="2 3">
    <name type="scientific">Pseudo-nitzschia multistriata</name>
    <dbReference type="NCBI Taxonomy" id="183589"/>
    <lineage>
        <taxon>Eukaryota</taxon>
        <taxon>Sar</taxon>
        <taxon>Stramenopiles</taxon>
        <taxon>Ochrophyta</taxon>
        <taxon>Bacillariophyta</taxon>
        <taxon>Bacillariophyceae</taxon>
        <taxon>Bacillariophycidae</taxon>
        <taxon>Bacillariales</taxon>
        <taxon>Bacillariaceae</taxon>
        <taxon>Pseudo-nitzschia</taxon>
    </lineage>
</organism>
<keyword evidence="1" id="KW-1133">Transmembrane helix</keyword>
<evidence type="ECO:0000313" key="3">
    <source>
        <dbReference type="Proteomes" id="UP000291116"/>
    </source>
</evidence>
<sequence length="178" mass="19120">MSSYRIINRNTTQGNGGIIDEEDRPFFLRKIWCHGQSALPPLVAACFAVSVFRDRDSSGYLASPFGLVRFLLGIVLPVVLLCAWPFASWKAIAEGSNAAIVAGERRRHYRLLRRGGILVLAAYAWILAVVARSEGPSGGGGLRSGLGLLLAVFSALAIVETLAFLAVVTCLRSVFASL</sequence>
<feature type="transmembrane region" description="Helical" evidence="1">
    <location>
        <begin position="145"/>
        <end position="171"/>
    </location>
</feature>
<feature type="transmembrane region" description="Helical" evidence="1">
    <location>
        <begin position="31"/>
        <end position="52"/>
    </location>
</feature>
<accession>A0A448YWN6</accession>
<proteinExistence type="predicted"/>
<protein>
    <submittedName>
        <fullName evidence="2">Uncharacterized protein</fullName>
    </submittedName>
</protein>
<keyword evidence="3" id="KW-1185">Reference proteome</keyword>
<evidence type="ECO:0000256" key="1">
    <source>
        <dbReference type="SAM" id="Phobius"/>
    </source>
</evidence>
<dbReference type="Proteomes" id="UP000291116">
    <property type="component" value="Unassembled WGS sequence"/>
</dbReference>
<evidence type="ECO:0000313" key="2">
    <source>
        <dbReference type="EMBL" id="VEU34119.1"/>
    </source>
</evidence>
<feature type="transmembrane region" description="Helical" evidence="1">
    <location>
        <begin position="115"/>
        <end position="133"/>
    </location>
</feature>
<keyword evidence="1" id="KW-0812">Transmembrane</keyword>
<keyword evidence="1" id="KW-0472">Membrane</keyword>
<gene>
    <name evidence="2" type="ORF">PSNMU_V1.4_AUG-EV-PASAV3_0008130</name>
</gene>
<name>A0A448YWN6_9STRA</name>
<reference evidence="2 3" key="1">
    <citation type="submission" date="2019-01" db="EMBL/GenBank/DDBJ databases">
        <authorList>
            <person name="Ferrante I. M."/>
        </authorList>
    </citation>
    <scope>NUCLEOTIDE SEQUENCE [LARGE SCALE GENOMIC DNA]</scope>
    <source>
        <strain evidence="2 3">B856</strain>
    </source>
</reference>
<dbReference type="EMBL" id="CAACVS010000019">
    <property type="protein sequence ID" value="VEU34119.1"/>
    <property type="molecule type" value="Genomic_DNA"/>
</dbReference>
<feature type="transmembrane region" description="Helical" evidence="1">
    <location>
        <begin position="67"/>
        <end position="87"/>
    </location>
</feature>
<dbReference type="AlphaFoldDB" id="A0A448YWN6"/>